<reference evidence="4" key="1">
    <citation type="submission" date="2017-02" db="UniProtKB">
        <authorList>
            <consortium name="WormBaseParasite"/>
        </authorList>
    </citation>
    <scope>IDENTIFICATION</scope>
</reference>
<gene>
    <name evidence="2" type="ORF">HPLM_LOCUS17191</name>
</gene>
<proteinExistence type="predicted"/>
<evidence type="ECO:0000313" key="3">
    <source>
        <dbReference type="Proteomes" id="UP000268014"/>
    </source>
</evidence>
<keyword evidence="3" id="KW-1185">Reference proteome</keyword>
<feature type="compositionally biased region" description="Low complexity" evidence="1">
    <location>
        <begin position="1"/>
        <end position="19"/>
    </location>
</feature>
<evidence type="ECO:0000256" key="1">
    <source>
        <dbReference type="SAM" id="MobiDB-lite"/>
    </source>
</evidence>
<dbReference type="EMBL" id="UZAF01019815">
    <property type="protein sequence ID" value="VDO63846.1"/>
    <property type="molecule type" value="Genomic_DNA"/>
</dbReference>
<reference evidence="2 3" key="2">
    <citation type="submission" date="2018-11" db="EMBL/GenBank/DDBJ databases">
        <authorList>
            <consortium name="Pathogen Informatics"/>
        </authorList>
    </citation>
    <scope>NUCLEOTIDE SEQUENCE [LARGE SCALE GENOMIC DNA]</scope>
    <source>
        <strain evidence="2 3">MHpl1</strain>
    </source>
</reference>
<feature type="region of interest" description="Disordered" evidence="1">
    <location>
        <begin position="1"/>
        <end position="26"/>
    </location>
</feature>
<dbReference type="WBParaSite" id="HPLM_0001719901-mRNA-1">
    <property type="protein sequence ID" value="HPLM_0001719901-mRNA-1"/>
    <property type="gene ID" value="HPLM_0001719901"/>
</dbReference>
<dbReference type="OMA" id="MNSAYFF"/>
<protein>
    <submittedName>
        <fullName evidence="4">SHR-BD domain-containing protein</fullName>
    </submittedName>
</protein>
<dbReference type="OrthoDB" id="5856672at2759"/>
<name>A0A0N4WZ57_HAEPC</name>
<accession>A0A0N4WZ57</accession>
<evidence type="ECO:0000313" key="4">
    <source>
        <dbReference type="WBParaSite" id="HPLM_0001719901-mRNA-1"/>
    </source>
</evidence>
<dbReference type="Proteomes" id="UP000268014">
    <property type="component" value="Unassembled WGS sequence"/>
</dbReference>
<sequence>SCSAVPRRPAAPSRCRSSPPKNPPGFLPHLIRRHPWAYLLNPRPIDMLWENLPVVTTTLSTEIYRHLPDSGYLSLRFDKSLFPQIVIRTPPRLPSEFPFIELQSLEDTIAFRERSQRVLENVLAGTYMETDVSGLPRTSCAKHPYITALPYRKGYRLVLYRVVSTGWGTGTILEAKYFFTVGPERRDLHCILLDTFAVEVVRHRRCFNKSLVSDKNFV</sequence>
<evidence type="ECO:0000313" key="2">
    <source>
        <dbReference type="EMBL" id="VDO63846.1"/>
    </source>
</evidence>
<organism evidence="4">
    <name type="scientific">Haemonchus placei</name>
    <name type="common">Barber's pole worm</name>
    <dbReference type="NCBI Taxonomy" id="6290"/>
    <lineage>
        <taxon>Eukaryota</taxon>
        <taxon>Metazoa</taxon>
        <taxon>Ecdysozoa</taxon>
        <taxon>Nematoda</taxon>
        <taxon>Chromadorea</taxon>
        <taxon>Rhabditida</taxon>
        <taxon>Rhabditina</taxon>
        <taxon>Rhabditomorpha</taxon>
        <taxon>Strongyloidea</taxon>
        <taxon>Trichostrongylidae</taxon>
        <taxon>Haemonchus</taxon>
    </lineage>
</organism>
<dbReference type="AlphaFoldDB" id="A0A0N4WZ57"/>